<reference evidence="2" key="1">
    <citation type="submission" date="2017-05" db="EMBL/GenBank/DDBJ databases">
        <title>Physiological properties and genetic analysis related to exopolysaccharide production of fresh-water unicellular cyanobacterium Aphanothece sacrum, Suizenji Nori, that has been cultured as a food source in Japan.</title>
        <authorList>
            <person name="Kanesaki Y."/>
            <person name="Yoshikawa S."/>
            <person name="Ohki K."/>
        </authorList>
    </citation>
    <scope>NUCLEOTIDE SEQUENCE [LARGE SCALE GENOMIC DNA]</scope>
    <source>
        <strain evidence="2">FPU1</strain>
    </source>
</reference>
<proteinExistence type="predicted"/>
<name>A0A401IGT6_APHSA</name>
<dbReference type="Proteomes" id="UP000287247">
    <property type="component" value="Unassembled WGS sequence"/>
</dbReference>
<dbReference type="OrthoDB" id="431400at2"/>
<protein>
    <submittedName>
        <fullName evidence="1">Bacterial regulatory s, luxR family protein</fullName>
    </submittedName>
</protein>
<accession>A0A401IGT6</accession>
<dbReference type="EMBL" id="BDQK01000007">
    <property type="protein sequence ID" value="GBF80410.1"/>
    <property type="molecule type" value="Genomic_DNA"/>
</dbReference>
<organism evidence="1 2">
    <name type="scientific">Aphanothece sacrum FPU1</name>
    <dbReference type="NCBI Taxonomy" id="1920663"/>
    <lineage>
        <taxon>Bacteria</taxon>
        <taxon>Bacillati</taxon>
        <taxon>Cyanobacteriota</taxon>
        <taxon>Cyanophyceae</taxon>
        <taxon>Oscillatoriophycideae</taxon>
        <taxon>Chroococcales</taxon>
        <taxon>Aphanothecaceae</taxon>
        <taxon>Aphanothece</taxon>
    </lineage>
</organism>
<evidence type="ECO:0000313" key="2">
    <source>
        <dbReference type="Proteomes" id="UP000287247"/>
    </source>
</evidence>
<evidence type="ECO:0000313" key="1">
    <source>
        <dbReference type="EMBL" id="GBF80410.1"/>
    </source>
</evidence>
<comment type="caution">
    <text evidence="1">The sequence shown here is derived from an EMBL/GenBank/DDBJ whole genome shotgun (WGS) entry which is preliminary data.</text>
</comment>
<keyword evidence="2" id="KW-1185">Reference proteome</keyword>
<dbReference type="AlphaFoldDB" id="A0A401IGT6"/>
<gene>
    <name evidence="1" type="ORF">AsFPU1_1811</name>
</gene>
<dbReference type="RefSeq" id="WP_124974069.1">
    <property type="nucleotide sequence ID" value="NZ_BDQK01000007.1"/>
</dbReference>
<sequence>MSKTTQDLYKIWYKRLREELPEQVDEKRRGILQWLLNGEISSDEQLEYRYRILRQRYLTVDSRQGYRLLITRLACLMISLSSVRTWMEHSGLSDQDLLRLLQKVIQKLVDQDPHWQKQVKQMAKLTQDGHLRQAFVLASLELYSLHSVNGQPWLFYLLRQSFRHQLETPIVQHNREYASSELIKLTTSL</sequence>